<protein>
    <submittedName>
        <fullName evidence="1">Uncharacterized protein</fullName>
    </submittedName>
</protein>
<evidence type="ECO:0000313" key="2">
    <source>
        <dbReference type="Proteomes" id="UP000814128"/>
    </source>
</evidence>
<comment type="caution">
    <text evidence="1">The sequence shown here is derived from an EMBL/GenBank/DDBJ whole genome shotgun (WGS) entry which is preliminary data.</text>
</comment>
<organism evidence="1 2">
    <name type="scientific">Vararia minispora EC-137</name>
    <dbReference type="NCBI Taxonomy" id="1314806"/>
    <lineage>
        <taxon>Eukaryota</taxon>
        <taxon>Fungi</taxon>
        <taxon>Dikarya</taxon>
        <taxon>Basidiomycota</taxon>
        <taxon>Agaricomycotina</taxon>
        <taxon>Agaricomycetes</taxon>
        <taxon>Russulales</taxon>
        <taxon>Lachnocladiaceae</taxon>
        <taxon>Vararia</taxon>
    </lineage>
</organism>
<name>A0ACB8QN44_9AGAM</name>
<sequence length="274" mass="30957">FAAALAQAIKLEKAAKIPLYTSLASFTWVLHDYLLTVEDEARYVWPGPWNVGKLLFFWVRYYTVAVELFDVAQIHSFATFQPSLTTCVVMDAMIRVVGALSLWMIEIVMQLRIYALFRCSKKVALFNAILFVISIGGFMYILIHNALRRAAVIAQAKSLPIPGCPVVHTGIEWAQWVPATAYEGVLFAWALYKSLRSIALRHGDKESTMPQTLYSIVLQDNLLYFFGIACILVFNNLMVVSVTHIPWFSYGPFHAATGIMTSRMLIHLRKAVLE</sequence>
<evidence type="ECO:0000313" key="1">
    <source>
        <dbReference type="EMBL" id="KAI0032781.1"/>
    </source>
</evidence>
<feature type="non-terminal residue" evidence="1">
    <location>
        <position position="274"/>
    </location>
</feature>
<dbReference type="Proteomes" id="UP000814128">
    <property type="component" value="Unassembled WGS sequence"/>
</dbReference>
<accession>A0ACB8QN44</accession>
<proteinExistence type="predicted"/>
<dbReference type="EMBL" id="MU273536">
    <property type="protein sequence ID" value="KAI0032781.1"/>
    <property type="molecule type" value="Genomic_DNA"/>
</dbReference>
<reference evidence="1" key="2">
    <citation type="journal article" date="2022" name="New Phytol.">
        <title>Evolutionary transition to the ectomycorrhizal habit in the genomes of a hyperdiverse lineage of mushroom-forming fungi.</title>
        <authorList>
            <person name="Looney B."/>
            <person name="Miyauchi S."/>
            <person name="Morin E."/>
            <person name="Drula E."/>
            <person name="Courty P.E."/>
            <person name="Kohler A."/>
            <person name="Kuo A."/>
            <person name="LaButti K."/>
            <person name="Pangilinan J."/>
            <person name="Lipzen A."/>
            <person name="Riley R."/>
            <person name="Andreopoulos W."/>
            <person name="He G."/>
            <person name="Johnson J."/>
            <person name="Nolan M."/>
            <person name="Tritt A."/>
            <person name="Barry K.W."/>
            <person name="Grigoriev I.V."/>
            <person name="Nagy L.G."/>
            <person name="Hibbett D."/>
            <person name="Henrissat B."/>
            <person name="Matheny P.B."/>
            <person name="Labbe J."/>
            <person name="Martin F.M."/>
        </authorList>
    </citation>
    <scope>NUCLEOTIDE SEQUENCE</scope>
    <source>
        <strain evidence="1">EC-137</strain>
    </source>
</reference>
<gene>
    <name evidence="1" type="ORF">K488DRAFT_22931</name>
</gene>
<feature type="non-terminal residue" evidence="1">
    <location>
        <position position="1"/>
    </location>
</feature>
<keyword evidence="2" id="KW-1185">Reference proteome</keyword>
<reference evidence="1" key="1">
    <citation type="submission" date="2021-02" db="EMBL/GenBank/DDBJ databases">
        <authorList>
            <consortium name="DOE Joint Genome Institute"/>
            <person name="Ahrendt S."/>
            <person name="Looney B.P."/>
            <person name="Miyauchi S."/>
            <person name="Morin E."/>
            <person name="Drula E."/>
            <person name="Courty P.E."/>
            <person name="Chicoki N."/>
            <person name="Fauchery L."/>
            <person name="Kohler A."/>
            <person name="Kuo A."/>
            <person name="Labutti K."/>
            <person name="Pangilinan J."/>
            <person name="Lipzen A."/>
            <person name="Riley R."/>
            <person name="Andreopoulos W."/>
            <person name="He G."/>
            <person name="Johnson J."/>
            <person name="Barry K.W."/>
            <person name="Grigoriev I.V."/>
            <person name="Nagy L."/>
            <person name="Hibbett D."/>
            <person name="Henrissat B."/>
            <person name="Matheny P.B."/>
            <person name="Labbe J."/>
            <person name="Martin F."/>
        </authorList>
    </citation>
    <scope>NUCLEOTIDE SEQUENCE</scope>
    <source>
        <strain evidence="1">EC-137</strain>
    </source>
</reference>